<dbReference type="Pfam" id="PF00092">
    <property type="entry name" value="VWA"/>
    <property type="match status" value="2"/>
</dbReference>
<dbReference type="WBParaSite" id="SPAL_0001501900.1">
    <property type="protein sequence ID" value="SPAL_0001501900.1"/>
    <property type="gene ID" value="SPAL_0001501900"/>
</dbReference>
<evidence type="ECO:0000256" key="1">
    <source>
        <dbReference type="SAM" id="SignalP"/>
    </source>
</evidence>
<dbReference type="Gene3D" id="3.40.50.410">
    <property type="entry name" value="von Willebrand factor, type A domain"/>
    <property type="match status" value="2"/>
</dbReference>
<evidence type="ECO:0000313" key="3">
    <source>
        <dbReference type="Proteomes" id="UP000046392"/>
    </source>
</evidence>
<dbReference type="Proteomes" id="UP000046392">
    <property type="component" value="Unplaced"/>
</dbReference>
<accession>A0A0N5CAV1</accession>
<dbReference type="AlphaFoldDB" id="A0A0N5CAV1"/>
<keyword evidence="1" id="KW-0732">Signal</keyword>
<evidence type="ECO:0000313" key="4">
    <source>
        <dbReference type="WBParaSite" id="SPAL_0001501900.1"/>
    </source>
</evidence>
<name>A0A0N5CAV1_STREA</name>
<keyword evidence="3" id="KW-1185">Reference proteome</keyword>
<feature type="domain" description="VWFA" evidence="2">
    <location>
        <begin position="32"/>
        <end position="211"/>
    </location>
</feature>
<proteinExistence type="predicted"/>
<dbReference type="CDD" id="cd01450">
    <property type="entry name" value="vWFA_subfamily_ECM"/>
    <property type="match status" value="1"/>
</dbReference>
<dbReference type="SUPFAM" id="SSF53300">
    <property type="entry name" value="vWA-like"/>
    <property type="match status" value="2"/>
</dbReference>
<dbReference type="InterPro" id="IPR036465">
    <property type="entry name" value="vWFA_dom_sf"/>
</dbReference>
<feature type="signal peptide" evidence="1">
    <location>
        <begin position="1"/>
        <end position="15"/>
    </location>
</feature>
<dbReference type="PROSITE" id="PS50234">
    <property type="entry name" value="VWFA"/>
    <property type="match status" value="2"/>
</dbReference>
<dbReference type="SMART" id="SM00327">
    <property type="entry name" value="VWA"/>
    <property type="match status" value="2"/>
</dbReference>
<organism evidence="3 4">
    <name type="scientific">Strongyloides papillosus</name>
    <name type="common">Intestinal threadworm</name>
    <dbReference type="NCBI Taxonomy" id="174720"/>
    <lineage>
        <taxon>Eukaryota</taxon>
        <taxon>Metazoa</taxon>
        <taxon>Ecdysozoa</taxon>
        <taxon>Nematoda</taxon>
        <taxon>Chromadorea</taxon>
        <taxon>Rhabditida</taxon>
        <taxon>Tylenchina</taxon>
        <taxon>Panagrolaimomorpha</taxon>
        <taxon>Strongyloidoidea</taxon>
        <taxon>Strongyloididae</taxon>
        <taxon>Strongyloides</taxon>
    </lineage>
</organism>
<dbReference type="InterPro" id="IPR002035">
    <property type="entry name" value="VWF_A"/>
</dbReference>
<dbReference type="InterPro" id="IPR050525">
    <property type="entry name" value="ECM_Assembly_Org"/>
</dbReference>
<sequence length="425" mass="46156">MKIYLLFLMVLTANCSNLCNRIPCAPNRLYADIVSIIDSSSSMGNGLFDGVKQFLYDIATNVTIGSGEDNTQMAFYTFSKNGKSYGTLNGGSNKDSVINTINSLTLDNYGDRSIDQALNLEENEVNEGNGLRPGAKKILIIFSGDSFTGTIPSTNGVLGKLQQKYDHLISVGVGVNGPKNNFDELYNIANDPSQLFFTPSSDQLPFIYPAVLQHGCSNYKPTMTTPKPTPSPTQSPSASCQVSSLSYDIYLLIDNSAYLDTNIFNNVKNQLYNFISPYSIGKSTQVAIFGIALNTQEYYTSFENSQMPDYVTSAINNIVQEPNNGQATALTLNVIKNSLLGRIGKNGKNQLIVYVTDNTNYDSDPSYILSTLNTQYGVKSLVVRTGANADINKVTTFAGSLNCVYDVPSKGISGIGGWLQDATCR</sequence>
<reference evidence="4" key="1">
    <citation type="submission" date="2017-02" db="UniProtKB">
        <authorList>
            <consortium name="WormBaseParasite"/>
        </authorList>
    </citation>
    <scope>IDENTIFICATION</scope>
</reference>
<dbReference type="PANTHER" id="PTHR24020">
    <property type="entry name" value="COLLAGEN ALPHA"/>
    <property type="match status" value="1"/>
</dbReference>
<evidence type="ECO:0000259" key="2">
    <source>
        <dbReference type="PROSITE" id="PS50234"/>
    </source>
</evidence>
<feature type="domain" description="VWFA" evidence="2">
    <location>
        <begin position="248"/>
        <end position="399"/>
    </location>
</feature>
<protein>
    <submittedName>
        <fullName evidence="4">VWFA domain-containing protein</fullName>
    </submittedName>
</protein>
<feature type="chain" id="PRO_5013243807" evidence="1">
    <location>
        <begin position="16"/>
        <end position="425"/>
    </location>
</feature>